<reference evidence="7 8" key="1">
    <citation type="submission" date="2019-10" db="EMBL/GenBank/DDBJ databases">
        <authorList>
            <person name="Palmer J.M."/>
        </authorList>
    </citation>
    <scope>NUCLEOTIDE SEQUENCE [LARGE SCALE GENOMIC DNA]</scope>
    <source>
        <strain evidence="7 8">TWF696</strain>
    </source>
</reference>
<feature type="region of interest" description="Disordered" evidence="4">
    <location>
        <begin position="715"/>
        <end position="737"/>
    </location>
</feature>
<keyword evidence="3" id="KW-1015">Disulfide bond</keyword>
<feature type="chain" id="PRO_5043698722" description="DUF4215 domain-containing protein" evidence="6">
    <location>
        <begin position="21"/>
        <end position="737"/>
    </location>
</feature>
<dbReference type="EMBL" id="JAVHNQ010000006">
    <property type="protein sequence ID" value="KAK6344334.1"/>
    <property type="molecule type" value="Genomic_DNA"/>
</dbReference>
<organism evidence="7 8">
    <name type="scientific">Orbilia brochopaga</name>
    <dbReference type="NCBI Taxonomy" id="3140254"/>
    <lineage>
        <taxon>Eukaryota</taxon>
        <taxon>Fungi</taxon>
        <taxon>Dikarya</taxon>
        <taxon>Ascomycota</taxon>
        <taxon>Pezizomycotina</taxon>
        <taxon>Orbiliomycetes</taxon>
        <taxon>Orbiliales</taxon>
        <taxon>Orbiliaceae</taxon>
        <taxon>Orbilia</taxon>
    </lineage>
</organism>
<feature type="region of interest" description="Disordered" evidence="4">
    <location>
        <begin position="688"/>
        <end position="707"/>
    </location>
</feature>
<keyword evidence="5" id="KW-1133">Transmembrane helix</keyword>
<evidence type="ECO:0000256" key="2">
    <source>
        <dbReference type="ARBA" id="ARBA00022737"/>
    </source>
</evidence>
<evidence type="ECO:0008006" key="9">
    <source>
        <dbReference type="Google" id="ProtNLM"/>
    </source>
</evidence>
<evidence type="ECO:0000256" key="6">
    <source>
        <dbReference type="SAM" id="SignalP"/>
    </source>
</evidence>
<gene>
    <name evidence="7" type="ORF">TWF696_007973</name>
</gene>
<proteinExistence type="predicted"/>
<feature type="region of interest" description="Disordered" evidence="4">
    <location>
        <begin position="418"/>
        <end position="439"/>
    </location>
</feature>
<evidence type="ECO:0000313" key="8">
    <source>
        <dbReference type="Proteomes" id="UP001375240"/>
    </source>
</evidence>
<evidence type="ECO:0000313" key="7">
    <source>
        <dbReference type="EMBL" id="KAK6344334.1"/>
    </source>
</evidence>
<feature type="transmembrane region" description="Helical" evidence="5">
    <location>
        <begin position="300"/>
        <end position="322"/>
    </location>
</feature>
<comment type="caution">
    <text evidence="7">The sequence shown here is derived from an EMBL/GenBank/DDBJ whole genome shotgun (WGS) entry which is preliminary data.</text>
</comment>
<dbReference type="InterPro" id="IPR011936">
    <property type="entry name" value="Myxo_disulph_rpt"/>
</dbReference>
<feature type="compositionally biased region" description="Low complexity" evidence="4">
    <location>
        <begin position="580"/>
        <end position="590"/>
    </location>
</feature>
<dbReference type="Proteomes" id="UP001375240">
    <property type="component" value="Unassembled WGS sequence"/>
</dbReference>
<evidence type="ECO:0000256" key="4">
    <source>
        <dbReference type="SAM" id="MobiDB-lite"/>
    </source>
</evidence>
<evidence type="ECO:0000256" key="1">
    <source>
        <dbReference type="ARBA" id="ARBA00022729"/>
    </source>
</evidence>
<evidence type="ECO:0000256" key="5">
    <source>
        <dbReference type="SAM" id="Phobius"/>
    </source>
</evidence>
<sequence length="737" mass="73867">MKAVATLLATVFVGTVGVAAVEELLFHYDFTGREDFVAEGGYSFDPFPYKWTYDTVTEVEWNAMTTDDFKKYKAIIIGDPISTDPEDLDIIMGNRKTWGAAISGNVILIGTDTSNHYSNAQELITNGIAFAATGKGTGLYFSLSKYYGDRNQTAVPILDIFGEFEVRGDLNSEQLDNCYDDVHIVAESPVLTNITDKVLSNWTCSVHEAFVTYPSTGEQSFVPLAIAENVPGSGSREFSDGTRGIPYILVRGASPIGCGNGRLDPGEECDDGNTRDGDGCNSACRFESGAQGKKSAAGPVVGGVLGGVIGAAALAGLGFLAVTKTMWGAKAAAAVGISSAGGAGGGGASGAAGATGAMYVPTGLESKAAAAAAGYVPTGLEAKAAASATGYVPGVTEKAAASIAQSAGQAAHGAAQATSGLSAIPPPMDGGATAASSAFAPPIADPTGGAALASAAAGAGTGAGTSAGAGASTAMVGASSAGAMGPAAGVGSVGAMAPTAGAGAVSGTTAAFAPTAATGGGLAAGPTAGTSIAAGFVGTITALFGRRKKNKDETAGMPVPPMAPTDPSLQYYPQQPYPQQPQQAYYPQGQQPMFAPPIPAPMSGFDEKEIKSAEAYPNGGLSVGVQEVVPTPSPTVHPDPLSGDEIMLVSEQPYIPPPGPPQATWIHDKAIDAGEIPPPVAPIRTSVQESVYAPNPPSIPEGSVEPVSPVTEMPVMEQPFIPPPPPSAPSAQPPTGH</sequence>
<dbReference type="NCBIfam" id="TIGR02232">
    <property type="entry name" value="myxo_disulf_rpt"/>
    <property type="match status" value="1"/>
</dbReference>
<keyword evidence="5" id="KW-0472">Membrane</keyword>
<name>A0AAV9UMV2_9PEZI</name>
<keyword evidence="2" id="KW-0677">Repeat</keyword>
<protein>
    <recommendedName>
        <fullName evidence="9">DUF4215 domain-containing protein</fullName>
    </recommendedName>
</protein>
<dbReference type="AlphaFoldDB" id="A0AAV9UMV2"/>
<keyword evidence="8" id="KW-1185">Reference proteome</keyword>
<evidence type="ECO:0000256" key="3">
    <source>
        <dbReference type="ARBA" id="ARBA00023157"/>
    </source>
</evidence>
<feature type="region of interest" description="Disordered" evidence="4">
    <location>
        <begin position="548"/>
        <end position="590"/>
    </location>
</feature>
<feature type="compositionally biased region" description="Pro residues" evidence="4">
    <location>
        <begin position="720"/>
        <end position="737"/>
    </location>
</feature>
<accession>A0AAV9UMV2</accession>
<feature type="signal peptide" evidence="6">
    <location>
        <begin position="1"/>
        <end position="20"/>
    </location>
</feature>
<keyword evidence="1 6" id="KW-0732">Signal</keyword>
<keyword evidence="5" id="KW-0812">Transmembrane</keyword>